<evidence type="ECO:0000313" key="2">
    <source>
        <dbReference type="Proteomes" id="UP000188268"/>
    </source>
</evidence>
<gene>
    <name evidence="1" type="ORF">CCACVL1_26996</name>
</gene>
<sequence>MAYRPAPFTVSFFLFFQSKLPRKDSVAVDQSSSGEAHPVLKVKKVVQASEAPTAGQTQKPSLLSMPMQMLFYQKPHVSKQFGGHNPQIQSQCVKWTSIAAATLHTRSSEECKYFLPEFQRPGVDKAYKIIVHRQRGGEEIRCRLEEADRQDFRVGVQGLILELGEPFRVSWEFRHGDLRWLTGQFLALGLKL</sequence>
<protein>
    <submittedName>
        <fullName evidence="1">Uncharacterized protein</fullName>
    </submittedName>
</protein>
<evidence type="ECO:0000313" key="1">
    <source>
        <dbReference type="EMBL" id="OMO55783.1"/>
    </source>
</evidence>
<accession>A0A1R3GCI7</accession>
<dbReference type="STRING" id="210143.A0A1R3GCI7"/>
<comment type="caution">
    <text evidence="1">The sequence shown here is derived from an EMBL/GenBank/DDBJ whole genome shotgun (WGS) entry which is preliminary data.</text>
</comment>
<dbReference type="AlphaFoldDB" id="A0A1R3GCI7"/>
<name>A0A1R3GCI7_COCAP</name>
<organism evidence="1 2">
    <name type="scientific">Corchorus capsularis</name>
    <name type="common">Jute</name>
    <dbReference type="NCBI Taxonomy" id="210143"/>
    <lineage>
        <taxon>Eukaryota</taxon>
        <taxon>Viridiplantae</taxon>
        <taxon>Streptophyta</taxon>
        <taxon>Embryophyta</taxon>
        <taxon>Tracheophyta</taxon>
        <taxon>Spermatophyta</taxon>
        <taxon>Magnoliopsida</taxon>
        <taxon>eudicotyledons</taxon>
        <taxon>Gunneridae</taxon>
        <taxon>Pentapetalae</taxon>
        <taxon>rosids</taxon>
        <taxon>malvids</taxon>
        <taxon>Malvales</taxon>
        <taxon>Malvaceae</taxon>
        <taxon>Grewioideae</taxon>
        <taxon>Apeibeae</taxon>
        <taxon>Corchorus</taxon>
    </lineage>
</organism>
<dbReference type="EMBL" id="AWWV01014568">
    <property type="protein sequence ID" value="OMO55783.1"/>
    <property type="molecule type" value="Genomic_DNA"/>
</dbReference>
<proteinExistence type="predicted"/>
<dbReference type="Proteomes" id="UP000188268">
    <property type="component" value="Unassembled WGS sequence"/>
</dbReference>
<keyword evidence="2" id="KW-1185">Reference proteome</keyword>
<dbReference type="Gramene" id="OMO55783">
    <property type="protein sequence ID" value="OMO55783"/>
    <property type="gene ID" value="CCACVL1_26996"/>
</dbReference>
<reference evidence="1 2" key="1">
    <citation type="submission" date="2013-09" db="EMBL/GenBank/DDBJ databases">
        <title>Corchorus capsularis genome sequencing.</title>
        <authorList>
            <person name="Alam M."/>
            <person name="Haque M.S."/>
            <person name="Islam M.S."/>
            <person name="Emdad E.M."/>
            <person name="Islam M.M."/>
            <person name="Ahmed B."/>
            <person name="Halim A."/>
            <person name="Hossen Q.M.M."/>
            <person name="Hossain M.Z."/>
            <person name="Ahmed R."/>
            <person name="Khan M.M."/>
            <person name="Islam R."/>
            <person name="Rashid M.M."/>
            <person name="Khan S.A."/>
            <person name="Rahman M.S."/>
            <person name="Alam M."/>
        </authorList>
    </citation>
    <scope>NUCLEOTIDE SEQUENCE [LARGE SCALE GENOMIC DNA]</scope>
    <source>
        <strain evidence="2">cv. CVL-1</strain>
        <tissue evidence="1">Whole seedling</tissue>
    </source>
</reference>